<feature type="region of interest" description="Disordered" evidence="1">
    <location>
        <begin position="284"/>
        <end position="303"/>
    </location>
</feature>
<dbReference type="OrthoDB" id="2593073at2759"/>
<reference evidence="3 4" key="1">
    <citation type="submission" date="2016-07" db="EMBL/GenBank/DDBJ databases">
        <title>Pervasive Adenine N6-methylation of Active Genes in Fungi.</title>
        <authorList>
            <consortium name="DOE Joint Genome Institute"/>
            <person name="Mondo S.J."/>
            <person name="Dannebaum R.O."/>
            <person name="Kuo R.C."/>
            <person name="Labutti K."/>
            <person name="Haridas S."/>
            <person name="Kuo A."/>
            <person name="Salamov A."/>
            <person name="Ahrendt S.R."/>
            <person name="Lipzen A."/>
            <person name="Sullivan W."/>
            <person name="Andreopoulos W.B."/>
            <person name="Clum A."/>
            <person name="Lindquist E."/>
            <person name="Daum C."/>
            <person name="Ramamoorthy G.K."/>
            <person name="Gryganskyi A."/>
            <person name="Culley D."/>
            <person name="Magnuson J.K."/>
            <person name="James T.Y."/>
            <person name="O'Malley M.A."/>
            <person name="Stajich J.E."/>
            <person name="Spatafora J.W."/>
            <person name="Visel A."/>
            <person name="Grigoriev I.V."/>
        </authorList>
    </citation>
    <scope>NUCLEOTIDE SEQUENCE [LARGE SCALE GENOMIC DNA]</scope>
    <source>
        <strain evidence="3 4">NRRL 3301</strain>
    </source>
</reference>
<feature type="domain" description="BZIP" evidence="2">
    <location>
        <begin position="90"/>
        <end position="104"/>
    </location>
</feature>
<evidence type="ECO:0000256" key="1">
    <source>
        <dbReference type="SAM" id="MobiDB-lite"/>
    </source>
</evidence>
<dbReference type="Pfam" id="PF11905">
    <property type="entry name" value="DUF3425"/>
    <property type="match status" value="1"/>
</dbReference>
<proteinExistence type="predicted"/>
<feature type="compositionally biased region" description="Low complexity" evidence="1">
    <location>
        <begin position="540"/>
        <end position="549"/>
    </location>
</feature>
<dbReference type="SMART" id="SM00338">
    <property type="entry name" value="BRLZ"/>
    <property type="match status" value="1"/>
</dbReference>
<feature type="region of interest" description="Disordered" evidence="1">
    <location>
        <begin position="332"/>
        <end position="361"/>
    </location>
</feature>
<organism evidence="3 4">
    <name type="scientific">Hesseltinella vesiculosa</name>
    <dbReference type="NCBI Taxonomy" id="101127"/>
    <lineage>
        <taxon>Eukaryota</taxon>
        <taxon>Fungi</taxon>
        <taxon>Fungi incertae sedis</taxon>
        <taxon>Mucoromycota</taxon>
        <taxon>Mucoromycotina</taxon>
        <taxon>Mucoromycetes</taxon>
        <taxon>Mucorales</taxon>
        <taxon>Cunninghamellaceae</taxon>
        <taxon>Hesseltinella</taxon>
    </lineage>
</organism>
<dbReference type="AlphaFoldDB" id="A0A1X2GIH9"/>
<dbReference type="Proteomes" id="UP000242146">
    <property type="component" value="Unassembled WGS sequence"/>
</dbReference>
<feature type="compositionally biased region" description="Polar residues" evidence="1">
    <location>
        <begin position="48"/>
        <end position="62"/>
    </location>
</feature>
<evidence type="ECO:0000259" key="2">
    <source>
        <dbReference type="PROSITE" id="PS00036"/>
    </source>
</evidence>
<dbReference type="STRING" id="101127.A0A1X2GIH9"/>
<feature type="region of interest" description="Disordered" evidence="1">
    <location>
        <begin position="540"/>
        <end position="571"/>
    </location>
</feature>
<keyword evidence="4" id="KW-1185">Reference proteome</keyword>
<dbReference type="InterPro" id="IPR004827">
    <property type="entry name" value="bZIP"/>
</dbReference>
<dbReference type="PANTHER" id="PTHR38116">
    <property type="entry name" value="CHROMOSOME 7, WHOLE GENOME SHOTGUN SEQUENCE"/>
    <property type="match status" value="1"/>
</dbReference>
<dbReference type="PROSITE" id="PS00036">
    <property type="entry name" value="BZIP_BASIC"/>
    <property type="match status" value="1"/>
</dbReference>
<name>A0A1X2GIH9_9FUNG</name>
<evidence type="ECO:0000313" key="4">
    <source>
        <dbReference type="Proteomes" id="UP000242146"/>
    </source>
</evidence>
<dbReference type="InterPro" id="IPR046347">
    <property type="entry name" value="bZIP_sf"/>
</dbReference>
<feature type="region of interest" description="Disordered" evidence="1">
    <location>
        <begin position="1"/>
        <end position="105"/>
    </location>
</feature>
<feature type="compositionally biased region" description="Pro residues" evidence="1">
    <location>
        <begin position="550"/>
        <end position="563"/>
    </location>
</feature>
<dbReference type="EMBL" id="MCGT01000013">
    <property type="protein sequence ID" value="ORX54521.1"/>
    <property type="molecule type" value="Genomic_DNA"/>
</dbReference>
<dbReference type="InterPro" id="IPR021833">
    <property type="entry name" value="DUF3425"/>
</dbReference>
<feature type="compositionally biased region" description="Pro residues" evidence="1">
    <location>
        <begin position="337"/>
        <end position="354"/>
    </location>
</feature>
<dbReference type="PANTHER" id="PTHR38116:SF9">
    <property type="entry name" value="BZIP DOMAIN-CONTAINING PROTEIN"/>
    <property type="match status" value="1"/>
</dbReference>
<accession>A0A1X2GIH9</accession>
<dbReference type="CDD" id="cd14688">
    <property type="entry name" value="bZIP_YAP"/>
    <property type="match status" value="1"/>
</dbReference>
<feature type="region of interest" description="Disordered" evidence="1">
    <location>
        <begin position="215"/>
        <end position="244"/>
    </location>
</feature>
<evidence type="ECO:0000313" key="3">
    <source>
        <dbReference type="EMBL" id="ORX54521.1"/>
    </source>
</evidence>
<comment type="caution">
    <text evidence="3">The sequence shown here is derived from an EMBL/GenBank/DDBJ whole genome shotgun (WGS) entry which is preliminary data.</text>
</comment>
<gene>
    <name evidence="3" type="ORF">DM01DRAFT_1407361</name>
</gene>
<dbReference type="SUPFAM" id="SSF57959">
    <property type="entry name" value="Leucine zipper domain"/>
    <property type="match status" value="1"/>
</dbReference>
<dbReference type="Gene3D" id="1.20.5.170">
    <property type="match status" value="1"/>
</dbReference>
<protein>
    <recommendedName>
        <fullName evidence="2">BZIP domain-containing protein</fullName>
    </recommendedName>
</protein>
<feature type="compositionally biased region" description="Pro residues" evidence="1">
    <location>
        <begin position="223"/>
        <end position="239"/>
    </location>
</feature>
<dbReference type="GO" id="GO:0003700">
    <property type="term" value="F:DNA-binding transcription factor activity"/>
    <property type="evidence" value="ECO:0007669"/>
    <property type="project" value="InterPro"/>
</dbReference>
<sequence>MSNYINDNDESWDSPPAPSLDSDSLMFLNNQYLKSPSPKPEPFDDDPSQSADLLSHPLTSTDPPLDENGQPIKIRKKPGRKPNPASPALRKAQNRAAQRAFRERKEKHLRDLETTIRTLRDQKNNAVKELHTTKSKLDAYKAELWYLKGTVLTLQFVCLHHNIFIPTHSPYLTEETLSDMAKTAPHAVEAYVNAYTRNNAHLKPTMASHISNNRRYMEDDPDQTPPQHPLTTPTPPPPTVHDTSALYVGEDTISTPTSYQQQAAMQARQTSTDWTVHSMEDVEMDASPTHPPAPARPPSSTGLRLEQNMSMAQWLQQQGVSTEQIGQVLLGRQTPADPQPQPPVTAAPTSPLPQDPSKSTSLSTLQRIRLQLRIQHTLAAGTGGVQNSRLQPTILQLAIPHDPRIDLIPTTHMRDRLILFRDQIDYDHCFDLLLNGTKYLGGDPTLSENWDLDPAFIQEYWYLMLGYDVHKTNRWRRARGLPELPIASPVQWQYQHPFMDNPQNDPLPPFVNDATIPPTAWADDVIRQMVEGMPSLQPVVNNNFPFNPAQTPPPPQPQSPPNNPILSPGTHPFYTHLLGTAPDARGYRRSPSIGAMMKLMDSLSTNNPGQRQ</sequence>